<evidence type="ECO:0000313" key="3">
    <source>
        <dbReference type="Proteomes" id="UP001273350"/>
    </source>
</evidence>
<keyword evidence="1" id="KW-1133">Transmembrane helix</keyword>
<dbReference type="EMBL" id="JAWXVI010000012">
    <property type="protein sequence ID" value="MDX6191810.1"/>
    <property type="molecule type" value="Genomic_DNA"/>
</dbReference>
<evidence type="ECO:0000256" key="1">
    <source>
        <dbReference type="SAM" id="Phobius"/>
    </source>
</evidence>
<comment type="caution">
    <text evidence="2">The sequence shown here is derived from an EMBL/GenBank/DDBJ whole genome shotgun (WGS) entry which is preliminary data.</text>
</comment>
<name>A0ABU4RGW5_9FLAO</name>
<keyword evidence="3" id="KW-1185">Reference proteome</keyword>
<accession>A0ABU4RGW5</accession>
<feature type="transmembrane region" description="Helical" evidence="1">
    <location>
        <begin position="83"/>
        <end position="105"/>
    </location>
</feature>
<feature type="transmembrane region" description="Helical" evidence="1">
    <location>
        <begin position="6"/>
        <end position="26"/>
    </location>
</feature>
<organism evidence="2 3">
    <name type="scientific">Flavobacterium cupriresistens</name>
    <dbReference type="NCBI Taxonomy" id="2893885"/>
    <lineage>
        <taxon>Bacteria</taxon>
        <taxon>Pseudomonadati</taxon>
        <taxon>Bacteroidota</taxon>
        <taxon>Flavobacteriia</taxon>
        <taxon>Flavobacteriales</taxon>
        <taxon>Flavobacteriaceae</taxon>
        <taxon>Flavobacterium</taxon>
    </lineage>
</organism>
<evidence type="ECO:0000313" key="2">
    <source>
        <dbReference type="EMBL" id="MDX6191810.1"/>
    </source>
</evidence>
<dbReference type="Pfam" id="PF16872">
    <property type="entry name" value="putAbiC"/>
    <property type="match status" value="1"/>
</dbReference>
<gene>
    <name evidence="2" type="ORF">SGQ83_20810</name>
</gene>
<dbReference type="RefSeq" id="WP_230002323.1">
    <property type="nucleotide sequence ID" value="NZ_CP087134.1"/>
</dbReference>
<reference evidence="2 3" key="1">
    <citation type="submission" date="2023-11" db="EMBL/GenBank/DDBJ databases">
        <title>Unpublished Manusciprt.</title>
        <authorList>
            <person name="Saticioglu I.B."/>
            <person name="Ay H."/>
            <person name="Ajmi N."/>
            <person name="Altun S."/>
            <person name="Duman M."/>
        </authorList>
    </citation>
    <scope>NUCLEOTIDE SEQUENCE [LARGE SCALE GENOMIC DNA]</scope>
    <source>
        <strain evidence="2 3">Fl-318</strain>
    </source>
</reference>
<sequence length="381" mass="45041">MTFFASLCSLIAAIALFFSVFFLFHNSKKNQTQKKSKTIIISLLLLSICSFFLAITLDFTNDLLTEPLTTTIDYSKVGPYGDLIGGILNPLIAFIGIIAASLAFYAQYQANHQVQEQFKIQQFESQFYEMLRLHKDNVNEVSISEKKVLYQSFRNSQTALVDINGRKAFEYHVKEIELYYNAAKTIFKKENNEYWLKKAYHLYFFGINNGGTNNFYRPSNRRPPKNPTVEQLFYNEIAKANIKFNTEKIEGHATYLAHLYRHLFQIVKFVASQQESFISYEEKRKYLRILRAQLSNPEQVMLFYNWKSGFGFKWEQSEKDKKDNSKQNRFFTDYRMIHNVYQDILIQDFKLTEIFDLKGDFRKEEGKDRDPLFEFEDWDND</sequence>
<protein>
    <submittedName>
        <fullName evidence="2">Phage abortive infection protein</fullName>
    </submittedName>
</protein>
<feature type="transmembrane region" description="Helical" evidence="1">
    <location>
        <begin position="38"/>
        <end position="57"/>
    </location>
</feature>
<dbReference type="Proteomes" id="UP001273350">
    <property type="component" value="Unassembled WGS sequence"/>
</dbReference>
<keyword evidence="1" id="KW-0812">Transmembrane</keyword>
<keyword evidence="1" id="KW-0472">Membrane</keyword>
<proteinExistence type="predicted"/>
<dbReference type="InterPro" id="IPR031709">
    <property type="entry name" value="PutAbiC"/>
</dbReference>